<organism evidence="8 12">
    <name type="scientific">Diaphorina citri</name>
    <name type="common">Asian citrus psyllid</name>
    <dbReference type="NCBI Taxonomy" id="121845"/>
    <lineage>
        <taxon>Eukaryota</taxon>
        <taxon>Metazoa</taxon>
        <taxon>Ecdysozoa</taxon>
        <taxon>Arthropoda</taxon>
        <taxon>Hexapoda</taxon>
        <taxon>Insecta</taxon>
        <taxon>Pterygota</taxon>
        <taxon>Neoptera</taxon>
        <taxon>Paraneoptera</taxon>
        <taxon>Hemiptera</taxon>
        <taxon>Sternorrhyncha</taxon>
        <taxon>Psylloidea</taxon>
        <taxon>Psyllidae</taxon>
        <taxon>Diaphorininae</taxon>
        <taxon>Diaphorina</taxon>
    </lineage>
</organism>
<dbReference type="GeneID" id="103512517"/>
<dbReference type="RefSeq" id="XP_026681760.1">
    <property type="nucleotide sequence ID" value="XM_026825959.1"/>
</dbReference>
<dbReference type="InterPro" id="IPR036259">
    <property type="entry name" value="MFS_trans_sf"/>
</dbReference>
<evidence type="ECO:0000313" key="8">
    <source>
        <dbReference type="Proteomes" id="UP000079169"/>
    </source>
</evidence>
<keyword evidence="3 6" id="KW-1133">Transmembrane helix</keyword>
<dbReference type="InterPro" id="IPR005828">
    <property type="entry name" value="MFS_sugar_transport-like"/>
</dbReference>
<feature type="transmembrane region" description="Helical" evidence="6">
    <location>
        <begin position="206"/>
        <end position="223"/>
    </location>
</feature>
<feature type="transmembrane region" description="Helical" evidence="6">
    <location>
        <begin position="40"/>
        <end position="67"/>
    </location>
</feature>
<dbReference type="Pfam" id="PF00083">
    <property type="entry name" value="Sugar_tr"/>
    <property type="match status" value="1"/>
</dbReference>
<keyword evidence="2 6" id="KW-0812">Transmembrane</keyword>
<feature type="transmembrane region" description="Helical" evidence="6">
    <location>
        <begin position="178"/>
        <end position="200"/>
    </location>
</feature>
<dbReference type="RefSeq" id="XP_026681758.1">
    <property type="nucleotide sequence ID" value="XM_026825957.1"/>
</dbReference>
<feature type="region of interest" description="Disordered" evidence="5">
    <location>
        <begin position="1"/>
        <end position="27"/>
    </location>
</feature>
<name>A0A1S3D824_DIACI</name>
<feature type="transmembrane region" description="Helical" evidence="6">
    <location>
        <begin position="464"/>
        <end position="482"/>
    </location>
</feature>
<dbReference type="PaxDb" id="121845-A0A1S3D824"/>
<dbReference type="AlphaFoldDB" id="A0A1S3D824"/>
<dbReference type="Proteomes" id="UP000079169">
    <property type="component" value="Unplaced"/>
</dbReference>
<evidence type="ECO:0000256" key="6">
    <source>
        <dbReference type="SAM" id="Phobius"/>
    </source>
</evidence>
<evidence type="ECO:0000256" key="1">
    <source>
        <dbReference type="ARBA" id="ARBA00004141"/>
    </source>
</evidence>
<dbReference type="InterPro" id="IPR050549">
    <property type="entry name" value="MFS_Trehalose_Transporter"/>
</dbReference>
<dbReference type="GO" id="GO:0022857">
    <property type="term" value="F:transmembrane transporter activity"/>
    <property type="evidence" value="ECO:0007669"/>
    <property type="project" value="InterPro"/>
</dbReference>
<sequence length="522" mass="58497">MEENHNTDAKESFLQKDSTNNGTETEKQVRYGTRSACSQIMVAVVQNFLLIAVGMSFGMPTVIVGALDHKVATNQTKMESPNLIMSDEESSWVGSILYLFHPVGALISGYLLDILGRKKVMILVCIPFFLGWVSLYYAESVSMIIVGTIAMGLGIGFCQGPIISYLGEVCEPRIRGSLTLISGVAGNKGVLVIYLINAFVDWKTTVWISAIIPVIAMVMLFFLPESPTWLISKGRLAEAEEALRWLRGWSKKDKVLIEFEQMVRNVSKSSKTANGNNSAKKSKIDKFKDDLNYYRKPEVLRPFNMLMILFVVTVVGALVPIRPYLVELFQTFGLPIDPEWVLMLTGIIGITSALFSSFTVNKFGKRPLSLWSTAICFVFTLILGFCAMNLHWPGWIPLTVFCICFWVSGYGMLSLPWMLLSEIFPMPIRGLACGVCAAINSIFTFVVTKTYVNTIALCGLHGTLFIYTFIIGIGFVYMYFYLPETEDRTLQEITDFFVGDESARNFKRPKTVRQTRDTDILI</sequence>
<evidence type="ECO:0000256" key="5">
    <source>
        <dbReference type="SAM" id="MobiDB-lite"/>
    </source>
</evidence>
<evidence type="ECO:0000256" key="3">
    <source>
        <dbReference type="ARBA" id="ARBA00022989"/>
    </source>
</evidence>
<evidence type="ECO:0000313" key="12">
    <source>
        <dbReference type="RefSeq" id="XP_026681759.1"/>
    </source>
</evidence>
<dbReference type="RefSeq" id="XP_008475503.1">
    <property type="nucleotide sequence ID" value="XM_008477281.3"/>
</dbReference>
<dbReference type="GO" id="GO:0016020">
    <property type="term" value="C:membrane"/>
    <property type="evidence" value="ECO:0007669"/>
    <property type="project" value="UniProtKB-SubCell"/>
</dbReference>
<feature type="transmembrane region" description="Helical" evidence="6">
    <location>
        <begin position="120"/>
        <end position="138"/>
    </location>
</feature>
<protein>
    <submittedName>
        <fullName evidence="9 10">Facilitated trehalose transporter Tret1-like</fullName>
    </submittedName>
</protein>
<feature type="compositionally biased region" description="Basic and acidic residues" evidence="5">
    <location>
        <begin position="1"/>
        <end position="14"/>
    </location>
</feature>
<feature type="transmembrane region" description="Helical" evidence="6">
    <location>
        <begin position="144"/>
        <end position="166"/>
    </location>
</feature>
<dbReference type="KEGG" id="dci:103512517"/>
<dbReference type="PANTHER" id="PTHR48021">
    <property type="match status" value="1"/>
</dbReference>
<comment type="subcellular location">
    <subcellularLocation>
        <location evidence="1">Membrane</location>
        <topology evidence="1">Multi-pass membrane protein</topology>
    </subcellularLocation>
</comment>
<feature type="transmembrane region" description="Helical" evidence="6">
    <location>
        <begin position="92"/>
        <end position="113"/>
    </location>
</feature>
<evidence type="ECO:0000313" key="13">
    <source>
        <dbReference type="RefSeq" id="XP_026681760.1"/>
    </source>
</evidence>
<dbReference type="RefSeq" id="XP_026681762.1">
    <property type="nucleotide sequence ID" value="XM_026825961.1"/>
</dbReference>
<evidence type="ECO:0000256" key="2">
    <source>
        <dbReference type="ARBA" id="ARBA00022692"/>
    </source>
</evidence>
<gene>
    <name evidence="9 10 11 12 13 14" type="primary">LOC103512517</name>
</gene>
<evidence type="ECO:0000313" key="14">
    <source>
        <dbReference type="RefSeq" id="XP_026681762.1"/>
    </source>
</evidence>
<reference evidence="9 10" key="1">
    <citation type="submission" date="2025-04" db="UniProtKB">
        <authorList>
            <consortium name="RefSeq"/>
        </authorList>
    </citation>
    <scope>IDENTIFICATION</scope>
</reference>
<keyword evidence="4 6" id="KW-0472">Membrane</keyword>
<evidence type="ECO:0000313" key="9">
    <source>
        <dbReference type="RefSeq" id="XP_008475503.1"/>
    </source>
</evidence>
<dbReference type="Gene3D" id="1.20.1250.20">
    <property type="entry name" value="MFS general substrate transporter like domains"/>
    <property type="match status" value="1"/>
</dbReference>
<dbReference type="RefSeq" id="XP_026681759.1">
    <property type="nucleotide sequence ID" value="XM_026825958.1"/>
</dbReference>
<dbReference type="SUPFAM" id="SSF103473">
    <property type="entry name" value="MFS general substrate transporter"/>
    <property type="match status" value="1"/>
</dbReference>
<dbReference type="STRING" id="121845.A0A1S3D824"/>
<keyword evidence="8" id="KW-1185">Reference proteome</keyword>
<feature type="transmembrane region" description="Helical" evidence="6">
    <location>
        <begin position="368"/>
        <end position="390"/>
    </location>
</feature>
<dbReference type="FunFam" id="1.20.1250.20:FF:000249">
    <property type="entry name" value="facilitated trehalose transporter Tret1"/>
    <property type="match status" value="1"/>
</dbReference>
<dbReference type="PROSITE" id="PS50850">
    <property type="entry name" value="MFS"/>
    <property type="match status" value="1"/>
</dbReference>
<evidence type="ECO:0000256" key="4">
    <source>
        <dbReference type="ARBA" id="ARBA00023136"/>
    </source>
</evidence>
<feature type="transmembrane region" description="Helical" evidence="6">
    <location>
        <begin position="341"/>
        <end position="361"/>
    </location>
</feature>
<accession>A0A1S3D824</accession>
<feature type="transmembrane region" description="Helical" evidence="6">
    <location>
        <begin position="431"/>
        <end position="452"/>
    </location>
</feature>
<dbReference type="OMA" id="QMTGANV"/>
<evidence type="ECO:0000313" key="10">
    <source>
        <dbReference type="RefSeq" id="XP_026681757.1"/>
    </source>
</evidence>
<feature type="transmembrane region" description="Helical" evidence="6">
    <location>
        <begin position="396"/>
        <end position="419"/>
    </location>
</feature>
<proteinExistence type="predicted"/>
<evidence type="ECO:0000259" key="7">
    <source>
        <dbReference type="PROSITE" id="PS50850"/>
    </source>
</evidence>
<evidence type="ECO:0000313" key="11">
    <source>
        <dbReference type="RefSeq" id="XP_026681758.1"/>
    </source>
</evidence>
<feature type="domain" description="Major facilitator superfamily (MFS) profile" evidence="7">
    <location>
        <begin position="40"/>
        <end position="486"/>
    </location>
</feature>
<dbReference type="PANTHER" id="PTHR48021:SF39">
    <property type="entry name" value="MAJOR FACILITATOR SUPERFAMILY (MFS) PROFILE DOMAIN-CONTAINING PROTEIN"/>
    <property type="match status" value="1"/>
</dbReference>
<feature type="transmembrane region" description="Helical" evidence="6">
    <location>
        <begin position="303"/>
        <end position="321"/>
    </location>
</feature>
<dbReference type="InterPro" id="IPR020846">
    <property type="entry name" value="MFS_dom"/>
</dbReference>
<dbReference type="RefSeq" id="XP_026681757.1">
    <property type="nucleotide sequence ID" value="XM_026825956.1"/>
</dbReference>